<keyword evidence="1" id="KW-0812">Transmembrane</keyword>
<accession>A0A383B3Z8</accession>
<keyword evidence="1" id="KW-1133">Transmembrane helix</keyword>
<feature type="transmembrane region" description="Helical" evidence="1">
    <location>
        <begin position="5"/>
        <end position="22"/>
    </location>
</feature>
<gene>
    <name evidence="2" type="ORF">METZ01_LOCUS467397</name>
</gene>
<evidence type="ECO:0000313" key="2">
    <source>
        <dbReference type="EMBL" id="SVE14543.1"/>
    </source>
</evidence>
<feature type="transmembrane region" description="Helical" evidence="1">
    <location>
        <begin position="28"/>
        <end position="46"/>
    </location>
</feature>
<organism evidence="2">
    <name type="scientific">marine metagenome</name>
    <dbReference type="NCBI Taxonomy" id="408172"/>
    <lineage>
        <taxon>unclassified sequences</taxon>
        <taxon>metagenomes</taxon>
        <taxon>ecological metagenomes</taxon>
    </lineage>
</organism>
<sequence length="66" mass="7855">MFFWLIYLLVSFYIAYVAANYFHSKLKILFFVITFILLITPSTIEVGSTRMAPSIFVFIYDIFLER</sequence>
<reference evidence="2" key="1">
    <citation type="submission" date="2018-05" db="EMBL/GenBank/DDBJ databases">
        <authorList>
            <person name="Lanie J.A."/>
            <person name="Ng W.-L."/>
            <person name="Kazmierczak K.M."/>
            <person name="Andrzejewski T.M."/>
            <person name="Davidsen T.M."/>
            <person name="Wayne K.J."/>
            <person name="Tettelin H."/>
            <person name="Glass J.I."/>
            <person name="Rusch D."/>
            <person name="Podicherti R."/>
            <person name="Tsui H.-C.T."/>
            <person name="Winkler M.E."/>
        </authorList>
    </citation>
    <scope>NUCLEOTIDE SEQUENCE</scope>
</reference>
<proteinExistence type="predicted"/>
<feature type="non-terminal residue" evidence="2">
    <location>
        <position position="66"/>
    </location>
</feature>
<name>A0A383B3Z8_9ZZZZ</name>
<dbReference type="AlphaFoldDB" id="A0A383B3Z8"/>
<keyword evidence="1" id="KW-0472">Membrane</keyword>
<evidence type="ECO:0000256" key="1">
    <source>
        <dbReference type="SAM" id="Phobius"/>
    </source>
</evidence>
<protein>
    <submittedName>
        <fullName evidence="2">Uncharacterized protein</fullName>
    </submittedName>
</protein>
<dbReference type="EMBL" id="UINC01197188">
    <property type="protein sequence ID" value="SVE14543.1"/>
    <property type="molecule type" value="Genomic_DNA"/>
</dbReference>